<protein>
    <submittedName>
        <fullName evidence="7">O-acetylhomoserine aminocarboxypropyltransferase</fullName>
        <ecNumber evidence="7">2.5.1.49</ecNumber>
    </submittedName>
</protein>
<gene>
    <name evidence="7" type="ORF">CBG50_01595</name>
</gene>
<dbReference type="GO" id="GO:0004124">
    <property type="term" value="F:cysteine synthase activity"/>
    <property type="evidence" value="ECO:0007669"/>
    <property type="project" value="TreeGrafter"/>
</dbReference>
<dbReference type="GO" id="GO:0071269">
    <property type="term" value="P:L-homocysteine biosynthetic process"/>
    <property type="evidence" value="ECO:0007669"/>
    <property type="project" value="TreeGrafter"/>
</dbReference>
<evidence type="ECO:0000256" key="4">
    <source>
        <dbReference type="ARBA" id="ARBA00022898"/>
    </source>
</evidence>
<sequence>MSIDKKNLEIETQLVQSLEEFEEGESRTVPLVQSTTFNYTNPDTLAELFDLKKLGYFYSRLSNPTVAAFENKMAILEKGVGALAFASGQAANTAAILTICKAGDHIVAVSTLYGGTITLLASTLKNYGIETTFVNPEASEEEFKAAFRENTKILFGETLGNPEMNTLDFEKIVKIAKEKDVPTIIDNTLATPYLCNPISHGINIVVHSATKYIDGQGSVLGGVIIDGGNYNWDNGKFPMLVEPDVSYHNMSYYKTFGNLAYIIKARANILRDMGAALSPFNAFILLRGLETLHLRMERHSENALALATALEKNPNITWIKYSKLPSHYAYKNAEKYLTKGGSGVILVGVKGGREGAEKFIKGLEWIRAVVHVGDSRTCLLHPASTTHRQLSEEDLIKCGVLPEAVRINVGIENINDIIADIEQALAKL</sequence>
<feature type="modified residue" description="N6-(pyridoxal phosphate)lysine" evidence="5">
    <location>
        <position position="211"/>
    </location>
</feature>
<dbReference type="EC" id="2.5.1.49" evidence="7"/>
<dbReference type="PIRSF" id="PIRSF001434">
    <property type="entry name" value="CGS"/>
    <property type="match status" value="1"/>
</dbReference>
<evidence type="ECO:0000256" key="6">
    <source>
        <dbReference type="RuleBase" id="RU362118"/>
    </source>
</evidence>
<evidence type="ECO:0000313" key="7">
    <source>
        <dbReference type="EMBL" id="ASC02110.1"/>
    </source>
</evidence>
<dbReference type="GO" id="GO:0030170">
    <property type="term" value="F:pyridoxal phosphate binding"/>
    <property type="evidence" value="ECO:0007669"/>
    <property type="project" value="InterPro"/>
</dbReference>
<dbReference type="InterPro" id="IPR015422">
    <property type="entry name" value="PyrdxlP-dep_Trfase_small"/>
</dbReference>
<evidence type="ECO:0000256" key="2">
    <source>
        <dbReference type="ARBA" id="ARBA00009077"/>
    </source>
</evidence>
<evidence type="ECO:0000256" key="5">
    <source>
        <dbReference type="PIRSR" id="PIRSR001434-2"/>
    </source>
</evidence>
<dbReference type="GO" id="GO:0005737">
    <property type="term" value="C:cytoplasm"/>
    <property type="evidence" value="ECO:0007669"/>
    <property type="project" value="TreeGrafter"/>
</dbReference>
<dbReference type="Gene3D" id="3.40.640.10">
    <property type="entry name" value="Type I PLP-dependent aspartate aminotransferase-like (Major domain)"/>
    <property type="match status" value="1"/>
</dbReference>
<keyword evidence="8" id="KW-1185">Reference proteome</keyword>
<dbReference type="SUPFAM" id="SSF53383">
    <property type="entry name" value="PLP-dependent transferases"/>
    <property type="match status" value="1"/>
</dbReference>
<dbReference type="Pfam" id="PF01053">
    <property type="entry name" value="Cys_Met_Meta_PP"/>
    <property type="match status" value="1"/>
</dbReference>
<dbReference type="PANTHER" id="PTHR43797">
    <property type="entry name" value="HOMOCYSTEINE/CYSTEINE SYNTHASE"/>
    <property type="match status" value="1"/>
</dbReference>
<evidence type="ECO:0000313" key="8">
    <source>
        <dbReference type="Proteomes" id="UP000196759"/>
    </source>
</evidence>
<comment type="cofactor">
    <cofactor evidence="1 6">
        <name>pyridoxal 5'-phosphate</name>
        <dbReference type="ChEBI" id="CHEBI:597326"/>
    </cofactor>
</comment>
<dbReference type="InterPro" id="IPR006235">
    <property type="entry name" value="OAc-hSer/O-AcSer_sulfhydrylase"/>
</dbReference>
<name>A0A1Z3CFM2_FUSNP</name>
<organism evidence="7 8">
    <name type="scientific">Fusobacterium nucleatum subsp. polymorphum</name>
    <name type="common">Fusobacterium polymorphum</name>
    <dbReference type="NCBI Taxonomy" id="76857"/>
    <lineage>
        <taxon>Bacteria</taxon>
        <taxon>Fusobacteriati</taxon>
        <taxon>Fusobacteriota</taxon>
        <taxon>Fusobacteriia</taxon>
        <taxon>Fusobacteriales</taxon>
        <taxon>Fusobacteriaceae</taxon>
        <taxon>Fusobacterium</taxon>
    </lineage>
</organism>
<dbReference type="GO" id="GO:0019346">
    <property type="term" value="P:transsulfuration"/>
    <property type="evidence" value="ECO:0007669"/>
    <property type="project" value="InterPro"/>
</dbReference>
<dbReference type="RefSeq" id="WP_088336714.1">
    <property type="nucleotide sequence ID" value="NZ_CP021934.1"/>
</dbReference>
<dbReference type="EMBL" id="CP021934">
    <property type="protein sequence ID" value="ASC02110.1"/>
    <property type="molecule type" value="Genomic_DNA"/>
</dbReference>
<dbReference type="Proteomes" id="UP000196759">
    <property type="component" value="Chromosome"/>
</dbReference>
<dbReference type="PANTHER" id="PTHR43797:SF3">
    <property type="entry name" value="O-ACETYLHOMOSERINE SULFHYDRYLASE"/>
    <property type="match status" value="1"/>
</dbReference>
<comment type="similarity">
    <text evidence="2 6">Belongs to the trans-sulfuration enzymes family.</text>
</comment>
<dbReference type="CDD" id="cd00614">
    <property type="entry name" value="CGS_like"/>
    <property type="match status" value="1"/>
</dbReference>
<reference evidence="7 8" key="1">
    <citation type="submission" date="2017-06" db="EMBL/GenBank/DDBJ databases">
        <title>Draft genome sequence of Fusobacterium nucleatum subsp. polymorphum KCOM 1260 (=ChDC F218).</title>
        <authorList>
            <person name="Kook J.-K."/>
            <person name="Park S.-N."/>
            <person name="Lim Y.K."/>
            <person name="Roh H."/>
        </authorList>
    </citation>
    <scope>NUCLEOTIDE SEQUENCE [LARGE SCALE GENOMIC DNA]</scope>
    <source>
        <strain evidence="8">KCOM 1260 (ChDC F218)</strain>
    </source>
</reference>
<dbReference type="InterPro" id="IPR015424">
    <property type="entry name" value="PyrdxlP-dep_Trfase"/>
</dbReference>
<accession>A0A1Z3CFM2</accession>
<dbReference type="AlphaFoldDB" id="A0A1Z3CFM2"/>
<dbReference type="InterPro" id="IPR000277">
    <property type="entry name" value="Cys/Met-Metab_PyrdxlP-dep_enz"/>
</dbReference>
<dbReference type="GO" id="GO:0006535">
    <property type="term" value="P:cysteine biosynthetic process from serine"/>
    <property type="evidence" value="ECO:0007669"/>
    <property type="project" value="TreeGrafter"/>
</dbReference>
<dbReference type="FunFam" id="3.40.640.10:FF:000035">
    <property type="entry name" value="O-succinylhomoserine sulfhydrylase"/>
    <property type="match status" value="1"/>
</dbReference>
<keyword evidence="3 7" id="KW-0808">Transferase</keyword>
<evidence type="ECO:0000256" key="1">
    <source>
        <dbReference type="ARBA" id="ARBA00001933"/>
    </source>
</evidence>
<keyword evidence="4 5" id="KW-0663">Pyridoxal phosphate</keyword>
<evidence type="ECO:0000256" key="3">
    <source>
        <dbReference type="ARBA" id="ARBA00022679"/>
    </source>
</evidence>
<proteinExistence type="inferred from homology"/>
<dbReference type="InterPro" id="IPR015421">
    <property type="entry name" value="PyrdxlP-dep_Trfase_major"/>
</dbReference>
<dbReference type="Gene3D" id="3.90.1150.10">
    <property type="entry name" value="Aspartate Aminotransferase, domain 1"/>
    <property type="match status" value="1"/>
</dbReference>
<dbReference type="GO" id="GO:0003961">
    <property type="term" value="F:O-acetylhomoserine aminocarboxypropyltransferase activity"/>
    <property type="evidence" value="ECO:0007669"/>
    <property type="project" value="UniProtKB-EC"/>
</dbReference>
<dbReference type="NCBIfam" id="TIGR01326">
    <property type="entry name" value="OAH_OAS_sulfhy"/>
    <property type="match status" value="1"/>
</dbReference>